<evidence type="ECO:0000313" key="2">
    <source>
        <dbReference type="EMBL" id="EDZ95789.1"/>
    </source>
</evidence>
<sequence length="212" mass="22390">MVIIGAKGLAKELLVALQWGGEADGLCLFDNVNQDTPDILYGRFKVIRSWEKLEEHLKSESPDFALGVSGPKARKFCAEKAASLSGKLRSIISNHALIGDFGVRIANGVCILSHATITADVEIGEGTLINKAAIISHDAIIGSYCEISPGARILGRTRVGDRTEVGTNAVILPDVVVGCDCRIGAGAVVTKNVPDGHTVVGIPARKLQKEPI</sequence>
<dbReference type="GO" id="GO:0031470">
    <property type="term" value="C:carboxysome"/>
    <property type="evidence" value="ECO:0007669"/>
    <property type="project" value="UniProtKB-ARBA"/>
</dbReference>
<dbReference type="SUPFAM" id="SSF51161">
    <property type="entry name" value="Trimeric LpxA-like enzymes"/>
    <property type="match status" value="1"/>
</dbReference>
<dbReference type="InterPro" id="IPR011004">
    <property type="entry name" value="Trimer_LpxA-like_sf"/>
</dbReference>
<dbReference type="PANTHER" id="PTHR43300">
    <property type="entry name" value="ACETYLTRANSFERASE"/>
    <property type="match status" value="1"/>
</dbReference>
<dbReference type="InterPro" id="IPR020019">
    <property type="entry name" value="AcTrfase_PglD-like"/>
</dbReference>
<dbReference type="RefSeq" id="WP_006668721.1">
    <property type="nucleotide sequence ID" value="NZ_ABYK01000008.1"/>
</dbReference>
<dbReference type="Pfam" id="PF00132">
    <property type="entry name" value="Hexapep"/>
    <property type="match status" value="2"/>
</dbReference>
<dbReference type="GO" id="GO:0043886">
    <property type="term" value="F:structural constituent of carboxysome shell"/>
    <property type="evidence" value="ECO:0007669"/>
    <property type="project" value="UniProtKB-ARBA"/>
</dbReference>
<dbReference type="InterPro" id="IPR050179">
    <property type="entry name" value="Trans_hexapeptide_repeat"/>
</dbReference>
<dbReference type="InterPro" id="IPR001451">
    <property type="entry name" value="Hexapep"/>
</dbReference>
<evidence type="ECO:0000313" key="3">
    <source>
        <dbReference type="Proteomes" id="UP000004061"/>
    </source>
</evidence>
<evidence type="ECO:0000256" key="1">
    <source>
        <dbReference type="PIRSR" id="PIRSR620019-1"/>
    </source>
</evidence>
<dbReference type="GO" id="GO:0016740">
    <property type="term" value="F:transferase activity"/>
    <property type="evidence" value="ECO:0007669"/>
    <property type="project" value="UniProtKB-KW"/>
</dbReference>
<feature type="active site" description="Proton acceptor" evidence="1">
    <location>
        <position position="137"/>
    </location>
</feature>
<dbReference type="NCBIfam" id="TIGR03570">
    <property type="entry name" value="NeuD_NnaD"/>
    <property type="match status" value="1"/>
</dbReference>
<reference evidence="2 3" key="1">
    <citation type="journal article" date="2011" name="Appl. Environ. Microbiol.">
        <title>Contribution of a Sodium Ion Gradient to Energy Conservation during Fermentation in the Cyanobacterium Arthrospira (Spirulina) maxima CS-328.</title>
        <authorList>
            <person name="Carrieri D."/>
            <person name="Ananyev G."/>
            <person name="Lenz O."/>
            <person name="Bryant D.A."/>
            <person name="Dismukes G.C."/>
        </authorList>
    </citation>
    <scope>NUCLEOTIDE SEQUENCE [LARGE SCALE GENOMIC DNA]</scope>
    <source>
        <strain evidence="2 3">CS-328</strain>
    </source>
</reference>
<dbReference type="Proteomes" id="UP000004061">
    <property type="component" value="Unassembled WGS sequence"/>
</dbReference>
<name>B5VY87_LIMMA</name>
<gene>
    <name evidence="2" type="ORF">AmaxDRAFT_1479</name>
</gene>
<accession>B5VY87</accession>
<dbReference type="PANTHER" id="PTHR43300:SF10">
    <property type="entry name" value="2,3,4,5-TETRAHYDROPYRIDINE-2,6-DICARBOXYLATE N-ACETYLTRANSFERASE"/>
    <property type="match status" value="1"/>
</dbReference>
<feature type="site" description="Increases basicity of active site His" evidence="1">
    <location>
        <position position="138"/>
    </location>
</feature>
<organism evidence="2 3">
    <name type="scientific">Limnospira maxima CS-328</name>
    <dbReference type="NCBI Taxonomy" id="513049"/>
    <lineage>
        <taxon>Bacteria</taxon>
        <taxon>Bacillati</taxon>
        <taxon>Cyanobacteriota</taxon>
        <taxon>Cyanophyceae</taxon>
        <taxon>Oscillatoriophycideae</taxon>
        <taxon>Oscillatoriales</taxon>
        <taxon>Sirenicapillariaceae</taxon>
        <taxon>Limnospira</taxon>
    </lineage>
</organism>
<protein>
    <submittedName>
        <fullName evidence="2">Transferase hexapeptide repeat containing protein</fullName>
    </submittedName>
</protein>
<comment type="caution">
    <text evidence="2">The sequence shown here is derived from an EMBL/GenBank/DDBJ whole genome shotgun (WGS) entry which is preliminary data.</text>
</comment>
<dbReference type="CDD" id="cd03360">
    <property type="entry name" value="LbH_AT_putative"/>
    <property type="match status" value="1"/>
</dbReference>
<dbReference type="AlphaFoldDB" id="B5VY87"/>
<proteinExistence type="predicted"/>
<dbReference type="EMBL" id="ABYK01000008">
    <property type="protein sequence ID" value="EDZ95789.1"/>
    <property type="molecule type" value="Genomic_DNA"/>
</dbReference>
<keyword evidence="2" id="KW-0808">Transferase</keyword>
<dbReference type="Gene3D" id="2.160.10.10">
    <property type="entry name" value="Hexapeptide repeat proteins"/>
    <property type="match status" value="1"/>
</dbReference>
<keyword evidence="3" id="KW-1185">Reference proteome</keyword>